<evidence type="ECO:0000313" key="1">
    <source>
        <dbReference type="EMBL" id="SUA70221.1"/>
    </source>
</evidence>
<evidence type="ECO:0000313" key="2">
    <source>
        <dbReference type="Proteomes" id="UP000254400"/>
    </source>
</evidence>
<organism evidence="1 2">
    <name type="scientific">Paenibacillus polymyxa</name>
    <name type="common">Bacillus polymyxa</name>
    <dbReference type="NCBI Taxonomy" id="1406"/>
    <lineage>
        <taxon>Bacteria</taxon>
        <taxon>Bacillati</taxon>
        <taxon>Bacillota</taxon>
        <taxon>Bacilli</taxon>
        <taxon>Bacillales</taxon>
        <taxon>Paenibacillaceae</taxon>
        <taxon>Paenibacillus</taxon>
    </lineage>
</organism>
<proteinExistence type="predicted"/>
<gene>
    <name evidence="1" type="ORF">NCTC10343_03091</name>
</gene>
<name>A0A378Y112_PAEPO</name>
<dbReference type="EMBL" id="UGSC01000001">
    <property type="protein sequence ID" value="SUA70221.1"/>
    <property type="molecule type" value="Genomic_DNA"/>
</dbReference>
<protein>
    <submittedName>
        <fullName evidence="1">Uncharacterized protein</fullName>
    </submittedName>
</protein>
<reference evidence="1 2" key="1">
    <citation type="submission" date="2018-06" db="EMBL/GenBank/DDBJ databases">
        <authorList>
            <consortium name="Pathogen Informatics"/>
            <person name="Doyle S."/>
        </authorList>
    </citation>
    <scope>NUCLEOTIDE SEQUENCE [LARGE SCALE GENOMIC DNA]</scope>
    <source>
        <strain evidence="1 2">NCTC10343</strain>
    </source>
</reference>
<dbReference type="Proteomes" id="UP000254400">
    <property type="component" value="Unassembled WGS sequence"/>
</dbReference>
<sequence>MQQEDIDLIYKNIGDYKGWTCPFIGLGSLVMRKGNEEIKANRGLEVSNWVVECWYELKNDIDKIEKRATA</sequence>
<dbReference type="GeneID" id="93346453"/>
<dbReference type="AlphaFoldDB" id="A0A378Y112"/>
<dbReference type="RefSeq" id="WP_019687615.1">
    <property type="nucleotide sequence ID" value="NZ_CP036496.1"/>
</dbReference>
<accession>A0A378Y112</accession>